<organism evidence="6">
    <name type="scientific">Ignisphaera aggregans</name>
    <dbReference type="NCBI Taxonomy" id="334771"/>
    <lineage>
        <taxon>Archaea</taxon>
        <taxon>Thermoproteota</taxon>
        <taxon>Thermoprotei</taxon>
        <taxon>Desulfurococcales</taxon>
        <taxon>Desulfurococcaceae</taxon>
        <taxon>Ignisphaera</taxon>
    </lineage>
</organism>
<dbReference type="PANTHER" id="PTHR23413">
    <property type="entry name" value="60S RIBOSOMAL PROTEIN L32 AND DNA-DIRECTED RNA POLYMERASE II, SUBUNIT N"/>
    <property type="match status" value="1"/>
</dbReference>
<dbReference type="NCBIfam" id="NF006332">
    <property type="entry name" value="PRK08562.1"/>
    <property type="match status" value="1"/>
</dbReference>
<dbReference type="InterPro" id="IPR023654">
    <property type="entry name" value="Ribosomal_eL32_arc"/>
</dbReference>
<evidence type="ECO:0000256" key="3">
    <source>
        <dbReference type="ARBA" id="ARBA00023274"/>
    </source>
</evidence>
<dbReference type="InterPro" id="IPR036351">
    <property type="entry name" value="Ribosomal_eL32_sf"/>
</dbReference>
<dbReference type="PANTHER" id="PTHR23413:SF1">
    <property type="entry name" value="RIBOSOMAL PROTEIN L32"/>
    <property type="match status" value="1"/>
</dbReference>
<dbReference type="InterPro" id="IPR001515">
    <property type="entry name" value="Ribosomal_eL32"/>
</dbReference>
<accession>A0A7C2Z920</accession>
<dbReference type="GO" id="GO:0006412">
    <property type="term" value="P:translation"/>
    <property type="evidence" value="ECO:0007669"/>
    <property type="project" value="InterPro"/>
</dbReference>
<proteinExistence type="inferred from homology"/>
<comment type="similarity">
    <text evidence="1">Belongs to the eukaryotic ribosomal protein eL32 family.</text>
</comment>
<dbReference type="Pfam" id="PF01655">
    <property type="entry name" value="Ribosomal_L32e"/>
    <property type="match status" value="1"/>
</dbReference>
<dbReference type="AlphaFoldDB" id="A0A7C2Z920"/>
<dbReference type="GO" id="GO:0003735">
    <property type="term" value="F:structural constituent of ribosome"/>
    <property type="evidence" value="ECO:0007669"/>
    <property type="project" value="InterPro"/>
</dbReference>
<dbReference type="GO" id="GO:0022625">
    <property type="term" value="C:cytosolic large ribosomal subunit"/>
    <property type="evidence" value="ECO:0007669"/>
    <property type="project" value="TreeGrafter"/>
</dbReference>
<evidence type="ECO:0000256" key="2">
    <source>
        <dbReference type="ARBA" id="ARBA00022980"/>
    </source>
</evidence>
<comment type="caution">
    <text evidence="6">The sequence shown here is derived from an EMBL/GenBank/DDBJ whole genome shotgun (WGS) entry which is preliminary data.</text>
</comment>
<dbReference type="SMART" id="SM01393">
    <property type="entry name" value="Ribosomal_L32e"/>
    <property type="match status" value="1"/>
</dbReference>
<keyword evidence="2 6" id="KW-0689">Ribosomal protein</keyword>
<reference evidence="6" key="1">
    <citation type="journal article" date="2020" name="mSystems">
        <title>Genome- and Community-Level Interaction Insights into Carbon Utilization and Element Cycling Functions of Hydrothermarchaeota in Hydrothermal Sediment.</title>
        <authorList>
            <person name="Zhou Z."/>
            <person name="Liu Y."/>
            <person name="Xu W."/>
            <person name="Pan J."/>
            <person name="Luo Z.H."/>
            <person name="Li M."/>
        </authorList>
    </citation>
    <scope>NUCLEOTIDE SEQUENCE [LARGE SCALE GENOMIC DNA]</scope>
    <source>
        <strain evidence="6">SpSt-16</strain>
    </source>
</reference>
<evidence type="ECO:0000256" key="1">
    <source>
        <dbReference type="ARBA" id="ARBA00008431"/>
    </source>
</evidence>
<evidence type="ECO:0000313" key="6">
    <source>
        <dbReference type="EMBL" id="HEW52855.1"/>
    </source>
</evidence>
<dbReference type="SUPFAM" id="SSF52042">
    <property type="entry name" value="Ribosomal protein L32e"/>
    <property type="match status" value="1"/>
</dbReference>
<evidence type="ECO:0000256" key="5">
    <source>
        <dbReference type="ARBA" id="ARBA00035377"/>
    </source>
</evidence>
<evidence type="ECO:0000256" key="4">
    <source>
        <dbReference type="ARBA" id="ARBA00035229"/>
    </source>
</evidence>
<name>A0A7C2Z920_9CREN</name>
<keyword evidence="3" id="KW-0687">Ribonucleoprotein</keyword>
<dbReference type="EMBL" id="DSGT01000003">
    <property type="protein sequence ID" value="HEW52855.1"/>
    <property type="molecule type" value="Genomic_DNA"/>
</dbReference>
<dbReference type="CDD" id="cd00513">
    <property type="entry name" value="Ribosomal_L32_L32e"/>
    <property type="match status" value="1"/>
</dbReference>
<protein>
    <recommendedName>
        <fullName evidence="4">Large ribosomal subunit protein eL32</fullName>
    </recommendedName>
    <alternativeName>
        <fullName evidence="5">50S ribosomal protein L32e</fullName>
    </alternativeName>
</protein>
<sequence>MLSEILEKRRSLLKALQTKRKTLVKIINMKMRRPEFLRHLWWKFDKFQNKLKWKRPRGKDNPMRLCLKGYPPLARIGYRTPNEFRNIHPSGLKMAVVSSARDLEKLDPANYIIYISSTVGLKKRQELISVAKSKGFKIANE</sequence>
<gene>
    <name evidence="6" type="ORF">ENO77_01605</name>
</gene>